<comment type="caution">
    <text evidence="5">The sequence shown here is derived from an EMBL/GenBank/DDBJ whole genome shotgun (WGS) entry which is preliminary data.</text>
</comment>
<dbReference type="CDD" id="cd05233">
    <property type="entry name" value="SDR_c"/>
    <property type="match status" value="1"/>
</dbReference>
<protein>
    <submittedName>
        <fullName evidence="5">SDR family oxidoreductase</fullName>
    </submittedName>
</protein>
<feature type="domain" description="Ketoreductase" evidence="4">
    <location>
        <begin position="2"/>
        <end position="173"/>
    </location>
</feature>
<accession>A0AAE4ZA44</accession>
<dbReference type="SUPFAM" id="SSF51735">
    <property type="entry name" value="NAD(P)-binding Rossmann-fold domains"/>
    <property type="match status" value="1"/>
</dbReference>
<evidence type="ECO:0000313" key="6">
    <source>
        <dbReference type="Proteomes" id="UP000702544"/>
    </source>
</evidence>
<dbReference type="InterPro" id="IPR057326">
    <property type="entry name" value="KR_dom"/>
</dbReference>
<dbReference type="InterPro" id="IPR036291">
    <property type="entry name" value="NAD(P)-bd_dom_sf"/>
</dbReference>
<dbReference type="SMART" id="SM00822">
    <property type="entry name" value="PKS_KR"/>
    <property type="match status" value="1"/>
</dbReference>
<evidence type="ECO:0000259" key="4">
    <source>
        <dbReference type="SMART" id="SM00822"/>
    </source>
</evidence>
<dbReference type="GO" id="GO:0016020">
    <property type="term" value="C:membrane"/>
    <property type="evidence" value="ECO:0007669"/>
    <property type="project" value="TreeGrafter"/>
</dbReference>
<reference evidence="5 6" key="1">
    <citation type="submission" date="2020-01" db="EMBL/GenBank/DDBJ databases">
        <title>Genomes assembled from Gulf of Kutch pelagic sediment metagenomes.</title>
        <authorList>
            <person name="Chandrashekar M."/>
            <person name="Mahajan M.S."/>
            <person name="Dave K.J."/>
            <person name="Vatsa P."/>
            <person name="Nathani N.M."/>
        </authorList>
    </citation>
    <scope>NUCLEOTIDE SEQUENCE [LARGE SCALE GENOMIC DNA]</scope>
    <source>
        <strain evidence="5">KS3-K002</strain>
    </source>
</reference>
<proteinExistence type="inferred from homology"/>
<evidence type="ECO:0000256" key="1">
    <source>
        <dbReference type="ARBA" id="ARBA00006484"/>
    </source>
</evidence>
<dbReference type="Pfam" id="PF00106">
    <property type="entry name" value="adh_short"/>
    <property type="match status" value="1"/>
</dbReference>
<dbReference type="EMBL" id="JAACAK010000083">
    <property type="protein sequence ID" value="NIR75477.1"/>
    <property type="molecule type" value="Genomic_DNA"/>
</dbReference>
<evidence type="ECO:0000256" key="3">
    <source>
        <dbReference type="RuleBase" id="RU000363"/>
    </source>
</evidence>
<keyword evidence="2" id="KW-0560">Oxidoreductase</keyword>
<dbReference type="GO" id="GO:0016491">
    <property type="term" value="F:oxidoreductase activity"/>
    <property type="evidence" value="ECO:0007669"/>
    <property type="project" value="UniProtKB-KW"/>
</dbReference>
<dbReference type="InterPro" id="IPR002347">
    <property type="entry name" value="SDR_fam"/>
</dbReference>
<sequence>MVLTGATGGVGRAVADRLARGGARLALIARGAAELQELAERLDAAALSGDLTDRDFIAAAPGSLSDALGGTPDVVINNAGAFAVAPFVDTEPETFERMLAVNVRAPFELTRALLPDMLRRGRGHLVSVGSVAGRTAFPGNAAYSASKFGLYGLHRVLVEELRDSGLKATWIEPSAVDTPLWNPLEPDQRPDLPSRSEMLRPEAVADAIEFVLSRPENVNIEELVIRANSARVGDGERVAEE</sequence>
<dbReference type="AlphaFoldDB" id="A0AAE4ZA44"/>
<dbReference type="PRINTS" id="PR00080">
    <property type="entry name" value="SDRFAMILY"/>
</dbReference>
<evidence type="ECO:0000256" key="2">
    <source>
        <dbReference type="ARBA" id="ARBA00023002"/>
    </source>
</evidence>
<dbReference type="Proteomes" id="UP000702544">
    <property type="component" value="Unassembled WGS sequence"/>
</dbReference>
<dbReference type="PANTHER" id="PTHR44196:SF1">
    <property type="entry name" value="DEHYDROGENASE_REDUCTASE SDR FAMILY MEMBER 7B"/>
    <property type="match status" value="1"/>
</dbReference>
<dbReference type="PANTHER" id="PTHR44196">
    <property type="entry name" value="DEHYDROGENASE/REDUCTASE SDR FAMILY MEMBER 7B"/>
    <property type="match status" value="1"/>
</dbReference>
<dbReference type="PRINTS" id="PR00081">
    <property type="entry name" value="GDHRDH"/>
</dbReference>
<comment type="similarity">
    <text evidence="1 3">Belongs to the short-chain dehydrogenases/reductases (SDR) family.</text>
</comment>
<name>A0AAE4ZA44_9BACT</name>
<gene>
    <name evidence="5" type="ORF">GWO12_10275</name>
</gene>
<evidence type="ECO:0000313" key="5">
    <source>
        <dbReference type="EMBL" id="NIR75477.1"/>
    </source>
</evidence>
<dbReference type="Gene3D" id="3.40.50.720">
    <property type="entry name" value="NAD(P)-binding Rossmann-like Domain"/>
    <property type="match status" value="1"/>
</dbReference>
<organism evidence="5 6">
    <name type="scientific">Candidatus Kutchimonas denitrificans</name>
    <dbReference type="NCBI Taxonomy" id="3056748"/>
    <lineage>
        <taxon>Bacteria</taxon>
        <taxon>Pseudomonadati</taxon>
        <taxon>Gemmatimonadota</taxon>
        <taxon>Gemmatimonadia</taxon>
        <taxon>Candidatus Palauibacterales</taxon>
        <taxon>Candidatus Palauibacteraceae</taxon>
        <taxon>Candidatus Kutchimonas</taxon>
    </lineage>
</organism>